<reference evidence="1" key="2">
    <citation type="journal article" date="2015" name="Fish Shellfish Immunol.">
        <title>Early steps in the European eel (Anguilla anguilla)-Vibrio vulnificus interaction in the gills: Role of the RtxA13 toxin.</title>
        <authorList>
            <person name="Callol A."/>
            <person name="Pajuelo D."/>
            <person name="Ebbesson L."/>
            <person name="Teles M."/>
            <person name="MacKenzie S."/>
            <person name="Amaro C."/>
        </authorList>
    </citation>
    <scope>NUCLEOTIDE SEQUENCE</scope>
</reference>
<evidence type="ECO:0000313" key="1">
    <source>
        <dbReference type="EMBL" id="JAH80836.1"/>
    </source>
</evidence>
<dbReference type="EMBL" id="GBXM01027741">
    <property type="protein sequence ID" value="JAH80836.1"/>
    <property type="molecule type" value="Transcribed_RNA"/>
</dbReference>
<organism evidence="1">
    <name type="scientific">Anguilla anguilla</name>
    <name type="common">European freshwater eel</name>
    <name type="synonym">Muraena anguilla</name>
    <dbReference type="NCBI Taxonomy" id="7936"/>
    <lineage>
        <taxon>Eukaryota</taxon>
        <taxon>Metazoa</taxon>
        <taxon>Chordata</taxon>
        <taxon>Craniata</taxon>
        <taxon>Vertebrata</taxon>
        <taxon>Euteleostomi</taxon>
        <taxon>Actinopterygii</taxon>
        <taxon>Neopterygii</taxon>
        <taxon>Teleostei</taxon>
        <taxon>Anguilliformes</taxon>
        <taxon>Anguillidae</taxon>
        <taxon>Anguilla</taxon>
    </lineage>
</organism>
<dbReference type="AlphaFoldDB" id="A0A0E9VS05"/>
<proteinExistence type="predicted"/>
<sequence length="51" mass="5704">MHIHGKNIVHIFLSNTLKMAHLLKGQFMFLCMDGPCGLRSTVSVLWPVALP</sequence>
<name>A0A0E9VS05_ANGAN</name>
<accession>A0A0E9VS05</accession>
<reference evidence="1" key="1">
    <citation type="submission" date="2014-11" db="EMBL/GenBank/DDBJ databases">
        <authorList>
            <person name="Amaro Gonzalez C."/>
        </authorList>
    </citation>
    <scope>NUCLEOTIDE SEQUENCE</scope>
</reference>
<protein>
    <submittedName>
        <fullName evidence="1">Uncharacterized protein</fullName>
    </submittedName>
</protein>